<dbReference type="Proteomes" id="UP000030645">
    <property type="component" value="Unassembled WGS sequence"/>
</dbReference>
<dbReference type="Pfam" id="PF04720">
    <property type="entry name" value="PDDEXK_6"/>
    <property type="match status" value="1"/>
</dbReference>
<name>W9QCP3_9ROSA</name>
<dbReference type="eggNOG" id="ENOG502QRQ0">
    <property type="taxonomic scope" value="Eukaryota"/>
</dbReference>
<dbReference type="STRING" id="981085.W9QCP3"/>
<feature type="region of interest" description="Disordered" evidence="1">
    <location>
        <begin position="288"/>
        <end position="308"/>
    </location>
</feature>
<protein>
    <submittedName>
        <fullName evidence="2">Uncharacterized protein</fullName>
    </submittedName>
</protein>
<dbReference type="OrthoDB" id="691424at2759"/>
<evidence type="ECO:0000313" key="2">
    <source>
        <dbReference type="EMBL" id="EXB26559.1"/>
    </source>
</evidence>
<dbReference type="PANTHER" id="PTHR31579">
    <property type="entry name" value="OS03G0796600 PROTEIN"/>
    <property type="match status" value="1"/>
</dbReference>
<gene>
    <name evidence="2" type="ORF">L484_012551</name>
</gene>
<evidence type="ECO:0000256" key="1">
    <source>
        <dbReference type="SAM" id="MobiDB-lite"/>
    </source>
</evidence>
<keyword evidence="3" id="KW-1185">Reference proteome</keyword>
<feature type="compositionally biased region" description="Basic and acidic residues" evidence="1">
    <location>
        <begin position="10"/>
        <end position="20"/>
    </location>
</feature>
<sequence>MKIQPIDFHAPPEEPTRFEPVKPAAKSRFKRLFERQFTSVLKISASEKAEESHFSKEGYNNAGATEFEPSSVCLGKMVQNFIEGSNEKQSSAAKCGRNRSNCFNGSCSDGSEDDPELFGDPSLVNSCEGCEILKGLVLSASVRERNLLADTARIVERNKICKRKDEICRTIVTDGLLALGYDASICKSRWEKSPSYPAGEYEYVDVIIEGERLLIDIDFRSEFEIARPTKTYKTILQTLPFIFVGKSDRLQRIVSVVSDAAKQSLKKKGMHVPPWRKAEYVKAKWLSPHTRNAPSSSQPSIRNDELKPRCCNLNSENDTELGESEFRKEGQEWITVTVPRQHVEFGVKKVTGFASVMEDEP</sequence>
<evidence type="ECO:0000313" key="3">
    <source>
        <dbReference type="Proteomes" id="UP000030645"/>
    </source>
</evidence>
<dbReference type="PANTHER" id="PTHR31579:SF14">
    <property type="entry name" value="RNA POLYMERASE SUBUNIT BETA-BETA PROTEIN, PUTATIVE (DUF506)-RELATED"/>
    <property type="match status" value="1"/>
</dbReference>
<reference evidence="3" key="1">
    <citation type="submission" date="2013-01" db="EMBL/GenBank/DDBJ databases">
        <title>Draft Genome Sequence of a Mulberry Tree, Morus notabilis C.K. Schneid.</title>
        <authorList>
            <person name="He N."/>
            <person name="Zhao S."/>
        </authorList>
    </citation>
    <scope>NUCLEOTIDE SEQUENCE</scope>
</reference>
<proteinExistence type="predicted"/>
<dbReference type="AlphaFoldDB" id="W9QCP3"/>
<feature type="region of interest" description="Disordered" evidence="1">
    <location>
        <begin position="1"/>
        <end position="22"/>
    </location>
</feature>
<accession>W9QCP3</accession>
<feature type="compositionally biased region" description="Polar residues" evidence="1">
    <location>
        <begin position="289"/>
        <end position="301"/>
    </location>
</feature>
<dbReference type="NCBIfam" id="TIGR01615">
    <property type="entry name" value="A_thal_3542"/>
    <property type="match status" value="1"/>
</dbReference>
<dbReference type="KEGG" id="mnt:21395756"/>
<dbReference type="EMBL" id="KE343371">
    <property type="protein sequence ID" value="EXB26559.1"/>
    <property type="molecule type" value="Genomic_DNA"/>
</dbReference>
<dbReference type="InterPro" id="IPR006502">
    <property type="entry name" value="PDDEXK-like"/>
</dbReference>
<organism evidence="2 3">
    <name type="scientific">Morus notabilis</name>
    <dbReference type="NCBI Taxonomy" id="981085"/>
    <lineage>
        <taxon>Eukaryota</taxon>
        <taxon>Viridiplantae</taxon>
        <taxon>Streptophyta</taxon>
        <taxon>Embryophyta</taxon>
        <taxon>Tracheophyta</taxon>
        <taxon>Spermatophyta</taxon>
        <taxon>Magnoliopsida</taxon>
        <taxon>eudicotyledons</taxon>
        <taxon>Gunneridae</taxon>
        <taxon>Pentapetalae</taxon>
        <taxon>rosids</taxon>
        <taxon>fabids</taxon>
        <taxon>Rosales</taxon>
        <taxon>Moraceae</taxon>
        <taxon>Moreae</taxon>
        <taxon>Morus</taxon>
    </lineage>
</organism>